<dbReference type="GO" id="GO:0005886">
    <property type="term" value="C:plasma membrane"/>
    <property type="evidence" value="ECO:0007669"/>
    <property type="project" value="UniProtKB-ARBA"/>
</dbReference>
<dbReference type="PANTHER" id="PTHR43166">
    <property type="entry name" value="AMINO ACID IMPORT ATP-BINDING PROTEIN"/>
    <property type="match status" value="1"/>
</dbReference>
<evidence type="ECO:0000256" key="8">
    <source>
        <dbReference type="ARBA" id="ARBA00023136"/>
    </source>
</evidence>
<dbReference type="EMBL" id="JABWCS010000196">
    <property type="protein sequence ID" value="NUU60043.1"/>
    <property type="molecule type" value="Genomic_DNA"/>
</dbReference>
<evidence type="ECO:0000313" key="10">
    <source>
        <dbReference type="EMBL" id="NUU60043.1"/>
    </source>
</evidence>
<keyword evidence="8" id="KW-0472">Membrane</keyword>
<organism evidence="10 11">
    <name type="scientific">Paenibacillus agri</name>
    <dbReference type="NCBI Taxonomy" id="2744309"/>
    <lineage>
        <taxon>Bacteria</taxon>
        <taxon>Bacillati</taxon>
        <taxon>Bacillota</taxon>
        <taxon>Bacilli</taxon>
        <taxon>Bacillales</taxon>
        <taxon>Paenibacillaceae</taxon>
        <taxon>Paenibacillus</taxon>
    </lineage>
</organism>
<proteinExistence type="inferred from homology"/>
<keyword evidence="5 10" id="KW-0067">ATP-binding</keyword>
<comment type="caution">
    <text evidence="10">The sequence shown here is derived from an EMBL/GenBank/DDBJ whole genome shotgun (WGS) entry which is preliminary data.</text>
</comment>
<dbReference type="GO" id="GO:0016887">
    <property type="term" value="F:ATP hydrolysis activity"/>
    <property type="evidence" value="ECO:0007669"/>
    <property type="project" value="InterPro"/>
</dbReference>
<dbReference type="InterPro" id="IPR041701">
    <property type="entry name" value="MetN_ABC"/>
</dbReference>
<dbReference type="GO" id="GO:0006865">
    <property type="term" value="P:amino acid transport"/>
    <property type="evidence" value="ECO:0007669"/>
    <property type="project" value="UniProtKB-KW"/>
</dbReference>
<keyword evidence="3" id="KW-1003">Cell membrane</keyword>
<keyword evidence="11" id="KW-1185">Reference proteome</keyword>
<dbReference type="InterPro" id="IPR017871">
    <property type="entry name" value="ABC_transporter-like_CS"/>
</dbReference>
<dbReference type="Proteomes" id="UP000564806">
    <property type="component" value="Unassembled WGS sequence"/>
</dbReference>
<evidence type="ECO:0000313" key="11">
    <source>
        <dbReference type="Proteomes" id="UP000564806"/>
    </source>
</evidence>
<dbReference type="InterPro" id="IPR003593">
    <property type="entry name" value="AAA+_ATPase"/>
</dbReference>
<evidence type="ECO:0000256" key="5">
    <source>
        <dbReference type="ARBA" id="ARBA00022840"/>
    </source>
</evidence>
<gene>
    <name evidence="10" type="ORF">HPT30_06750</name>
</gene>
<dbReference type="AlphaFoldDB" id="A0A850EFH4"/>
<protein>
    <submittedName>
        <fullName evidence="10">ATP-binding cassette domain-containing protein</fullName>
    </submittedName>
</protein>
<reference evidence="10" key="1">
    <citation type="submission" date="2020-06" db="EMBL/GenBank/DDBJ databases">
        <title>Paenibacillus sp. nov., isolated from soil.</title>
        <authorList>
            <person name="Seo Y.L."/>
        </authorList>
    </citation>
    <scope>NUCLEOTIDE SEQUENCE [LARGE SCALE GENOMIC DNA]</scope>
    <source>
        <strain evidence="10">JW14</strain>
    </source>
</reference>
<evidence type="ECO:0000256" key="1">
    <source>
        <dbReference type="ARBA" id="ARBA00005417"/>
    </source>
</evidence>
<comment type="similarity">
    <text evidence="1">Belongs to the ABC transporter superfamily.</text>
</comment>
<evidence type="ECO:0000256" key="6">
    <source>
        <dbReference type="ARBA" id="ARBA00022967"/>
    </source>
</evidence>
<dbReference type="PROSITE" id="PS00211">
    <property type="entry name" value="ABC_TRANSPORTER_1"/>
    <property type="match status" value="1"/>
</dbReference>
<evidence type="ECO:0000259" key="9">
    <source>
        <dbReference type="PROSITE" id="PS50893"/>
    </source>
</evidence>
<keyword evidence="4" id="KW-0547">Nucleotide-binding</keyword>
<evidence type="ECO:0000256" key="4">
    <source>
        <dbReference type="ARBA" id="ARBA00022741"/>
    </source>
</evidence>
<dbReference type="SMART" id="SM00382">
    <property type="entry name" value="AAA"/>
    <property type="match status" value="1"/>
</dbReference>
<accession>A0A850EFH4</accession>
<evidence type="ECO:0000256" key="7">
    <source>
        <dbReference type="ARBA" id="ARBA00022970"/>
    </source>
</evidence>
<dbReference type="Pfam" id="PF00005">
    <property type="entry name" value="ABC_tran"/>
    <property type="match status" value="1"/>
</dbReference>
<dbReference type="InterPro" id="IPR045865">
    <property type="entry name" value="ACT-like_dom_sf"/>
</dbReference>
<dbReference type="Gene3D" id="3.40.50.300">
    <property type="entry name" value="P-loop containing nucleotide triphosphate hydrolases"/>
    <property type="match status" value="1"/>
</dbReference>
<dbReference type="PANTHER" id="PTHR43166:SF30">
    <property type="entry name" value="METHIONINE IMPORT ATP-BINDING PROTEIN METN"/>
    <property type="match status" value="1"/>
</dbReference>
<dbReference type="Gene3D" id="3.30.70.260">
    <property type="match status" value="1"/>
</dbReference>
<dbReference type="CDD" id="cd03258">
    <property type="entry name" value="ABC_MetN_methionine_transporter"/>
    <property type="match status" value="1"/>
</dbReference>
<dbReference type="InterPro" id="IPR018449">
    <property type="entry name" value="NIL_domain"/>
</dbReference>
<keyword evidence="6" id="KW-1278">Translocase</keyword>
<dbReference type="SMART" id="SM00930">
    <property type="entry name" value="NIL"/>
    <property type="match status" value="1"/>
</dbReference>
<evidence type="ECO:0000256" key="3">
    <source>
        <dbReference type="ARBA" id="ARBA00022475"/>
    </source>
</evidence>
<dbReference type="FunFam" id="3.40.50.300:FF:000056">
    <property type="entry name" value="Cell division ATP-binding protein FtsE"/>
    <property type="match status" value="1"/>
</dbReference>
<dbReference type="SUPFAM" id="SSF55021">
    <property type="entry name" value="ACT-like"/>
    <property type="match status" value="1"/>
</dbReference>
<keyword evidence="7" id="KW-0029">Amino-acid transport</keyword>
<dbReference type="InterPro" id="IPR027417">
    <property type="entry name" value="P-loop_NTPase"/>
</dbReference>
<dbReference type="InterPro" id="IPR050086">
    <property type="entry name" value="MetN_ABC_transporter-like"/>
</dbReference>
<sequence>MIELRDVHKSFERKGQSIQALKGVSLRAEKGDIYGVIGYSGAGKSTLIRLVNYLERPTSGQVFVDGEPLDQYSPSELRQVKKRIGMIFQHFNLLESKTVFDNIAIPLVLLKKGKEEIRERVTELLKFTGLSDKAGSYPKELSGGQKQRVGIARALASNPSILLCDEATSALDPQTTSSILELLKRINEEYNITIMIITHEMGVIQQICNKVAVMEQGLIIEQGNVLEVFGNPRHATTQSFVQTVIHNSVPQSVIHTLKAESGRRLFRLKFVGGAASEPVINNLIRNHEVNVNILFANMTEIQNTTLGTMILQMNGDNGTIDQAASYLLSQGVEITEVDKV</sequence>
<dbReference type="InterPro" id="IPR003439">
    <property type="entry name" value="ABC_transporter-like_ATP-bd"/>
</dbReference>
<keyword evidence="2" id="KW-0813">Transport</keyword>
<dbReference type="SUPFAM" id="SSF52540">
    <property type="entry name" value="P-loop containing nucleoside triphosphate hydrolases"/>
    <property type="match status" value="1"/>
</dbReference>
<dbReference type="GO" id="GO:0005524">
    <property type="term" value="F:ATP binding"/>
    <property type="evidence" value="ECO:0007669"/>
    <property type="project" value="UniProtKB-KW"/>
</dbReference>
<dbReference type="Pfam" id="PF09383">
    <property type="entry name" value="NIL"/>
    <property type="match status" value="1"/>
</dbReference>
<feature type="domain" description="ABC transporter" evidence="9">
    <location>
        <begin position="2"/>
        <end position="241"/>
    </location>
</feature>
<evidence type="ECO:0000256" key="2">
    <source>
        <dbReference type="ARBA" id="ARBA00022448"/>
    </source>
</evidence>
<dbReference type="PROSITE" id="PS50893">
    <property type="entry name" value="ABC_TRANSPORTER_2"/>
    <property type="match status" value="1"/>
</dbReference>
<name>A0A850EFH4_9BACL</name>
<dbReference type="RefSeq" id="WP_175370661.1">
    <property type="nucleotide sequence ID" value="NZ_JABWCS010000196.1"/>
</dbReference>